<evidence type="ECO:0000256" key="5">
    <source>
        <dbReference type="ARBA" id="ARBA00023285"/>
    </source>
</evidence>
<organism evidence="7 8">
    <name type="scientific">Haliscomenobacter hydrossis (strain ATCC 27775 / DSM 1100 / LMG 10767 / O)</name>
    <dbReference type="NCBI Taxonomy" id="760192"/>
    <lineage>
        <taxon>Bacteria</taxon>
        <taxon>Pseudomonadati</taxon>
        <taxon>Bacteroidota</taxon>
        <taxon>Saprospiria</taxon>
        <taxon>Saprospirales</taxon>
        <taxon>Haliscomenobacteraceae</taxon>
        <taxon>Haliscomenobacter</taxon>
    </lineage>
</organism>
<keyword evidence="3" id="KW-0378">Hydrolase</keyword>
<reference evidence="7 8" key="1">
    <citation type="journal article" date="2011" name="Stand. Genomic Sci.">
        <title>Complete genome sequence of Haliscomenobacter hydrossis type strain (O).</title>
        <authorList>
            <consortium name="US DOE Joint Genome Institute (JGI-PGF)"/>
            <person name="Daligault H."/>
            <person name="Lapidus A."/>
            <person name="Zeytun A."/>
            <person name="Nolan M."/>
            <person name="Lucas S."/>
            <person name="Del Rio T.G."/>
            <person name="Tice H."/>
            <person name="Cheng J.F."/>
            <person name="Tapia R."/>
            <person name="Han C."/>
            <person name="Goodwin L."/>
            <person name="Pitluck S."/>
            <person name="Liolios K."/>
            <person name="Pagani I."/>
            <person name="Ivanova N."/>
            <person name="Huntemann M."/>
            <person name="Mavromatis K."/>
            <person name="Mikhailova N."/>
            <person name="Pati A."/>
            <person name="Chen A."/>
            <person name="Palaniappan K."/>
            <person name="Land M."/>
            <person name="Hauser L."/>
            <person name="Brambilla E.M."/>
            <person name="Rohde M."/>
            <person name="Verbarg S."/>
            <person name="Goker M."/>
            <person name="Bristow J."/>
            <person name="Eisen J.A."/>
            <person name="Markowitz V."/>
            <person name="Hugenholtz P."/>
            <person name="Kyrpides N.C."/>
            <person name="Klenk H.P."/>
            <person name="Woyke T."/>
        </authorList>
    </citation>
    <scope>NUCLEOTIDE SEQUENCE [LARGE SCALE GENOMIC DNA]</scope>
    <source>
        <strain evidence="8">ATCC 27775 / DSM 1100 / LMG 10767 / O</strain>
    </source>
</reference>
<dbReference type="Gene3D" id="3.40.630.10">
    <property type="entry name" value="Zn peptidases"/>
    <property type="match status" value="1"/>
</dbReference>
<dbReference type="EMBL" id="CP002691">
    <property type="protein sequence ID" value="AEE49926.1"/>
    <property type="molecule type" value="Genomic_DNA"/>
</dbReference>
<dbReference type="STRING" id="760192.Halhy_2041"/>
<dbReference type="Gene3D" id="3.30.70.360">
    <property type="match status" value="1"/>
</dbReference>
<name>F4KPH2_HALH1</name>
<reference key="2">
    <citation type="submission" date="2011-04" db="EMBL/GenBank/DDBJ databases">
        <title>Complete sequence of chromosome of Haliscomenobacter hydrossis DSM 1100.</title>
        <authorList>
            <consortium name="US DOE Joint Genome Institute (JGI-PGF)"/>
            <person name="Lucas S."/>
            <person name="Han J."/>
            <person name="Lapidus A."/>
            <person name="Bruce D."/>
            <person name="Goodwin L."/>
            <person name="Pitluck S."/>
            <person name="Peters L."/>
            <person name="Kyrpides N."/>
            <person name="Mavromatis K."/>
            <person name="Ivanova N."/>
            <person name="Ovchinnikova G."/>
            <person name="Pagani I."/>
            <person name="Daligault H."/>
            <person name="Detter J.C."/>
            <person name="Han C."/>
            <person name="Land M."/>
            <person name="Hauser L."/>
            <person name="Markowitz V."/>
            <person name="Cheng J.-F."/>
            <person name="Hugenholtz P."/>
            <person name="Woyke T."/>
            <person name="Wu D."/>
            <person name="Verbarg S."/>
            <person name="Frueling A."/>
            <person name="Brambilla E."/>
            <person name="Klenk H.-P."/>
            <person name="Eisen J.A."/>
        </authorList>
    </citation>
    <scope>NUCLEOTIDE SEQUENCE</scope>
    <source>
        <strain>DSM 1100</strain>
    </source>
</reference>
<evidence type="ECO:0000256" key="1">
    <source>
        <dbReference type="ARBA" id="ARBA00001947"/>
    </source>
</evidence>
<comment type="cofactor">
    <cofactor evidence="1">
        <name>Zn(2+)</name>
        <dbReference type="ChEBI" id="CHEBI:29105"/>
    </cofactor>
</comment>
<dbReference type="KEGG" id="hhy:Halhy_2041"/>
<evidence type="ECO:0000259" key="6">
    <source>
        <dbReference type="Pfam" id="PF07687"/>
    </source>
</evidence>
<dbReference type="PANTHER" id="PTHR43808:SF31">
    <property type="entry name" value="N-ACETYL-L-CITRULLINE DEACETYLASE"/>
    <property type="match status" value="1"/>
</dbReference>
<dbReference type="InterPro" id="IPR036264">
    <property type="entry name" value="Bact_exopeptidase_dim_dom"/>
</dbReference>
<protein>
    <submittedName>
        <fullName evidence="7">Peptidase M20</fullName>
    </submittedName>
</protein>
<dbReference type="InterPro" id="IPR002933">
    <property type="entry name" value="Peptidase_M20"/>
</dbReference>
<evidence type="ECO:0000256" key="2">
    <source>
        <dbReference type="ARBA" id="ARBA00022723"/>
    </source>
</evidence>
<dbReference type="Proteomes" id="UP000008461">
    <property type="component" value="Chromosome"/>
</dbReference>
<dbReference type="AlphaFoldDB" id="F4KPH2"/>
<dbReference type="InterPro" id="IPR011650">
    <property type="entry name" value="Peptidase_M20_dimer"/>
</dbReference>
<dbReference type="GO" id="GO:0046872">
    <property type="term" value="F:metal ion binding"/>
    <property type="evidence" value="ECO:0007669"/>
    <property type="project" value="UniProtKB-KW"/>
</dbReference>
<evidence type="ECO:0000256" key="4">
    <source>
        <dbReference type="ARBA" id="ARBA00022833"/>
    </source>
</evidence>
<dbReference type="Pfam" id="PF07687">
    <property type="entry name" value="M20_dimer"/>
    <property type="match status" value="1"/>
</dbReference>
<evidence type="ECO:0000256" key="3">
    <source>
        <dbReference type="ARBA" id="ARBA00022801"/>
    </source>
</evidence>
<gene>
    <name evidence="7" type="ordered locus">Halhy_2041</name>
</gene>
<dbReference type="Pfam" id="PF01546">
    <property type="entry name" value="Peptidase_M20"/>
    <property type="match status" value="1"/>
</dbReference>
<dbReference type="SUPFAM" id="SSF53187">
    <property type="entry name" value="Zn-dependent exopeptidases"/>
    <property type="match status" value="1"/>
</dbReference>
<sequence length="350" mass="38530">MSVADSAIDLLKILIATPSFSKEEDEAAQQVAIFLTKRYIPFTRKGNNIWARNRHWQNGKPILLLNSHMDTVKPATGWQRDPFHPGIEAEDVLYGLGSNDAGGPLVALIATFLHFYEREDLPVNIIMAATAEEEISGAQGIASVIPELGPVDFAIVGEPTQMKMAIAEKGLMVVDGEAKGVSGHAAREEGINALYIALEDIERIRRMDLERVSPLLGKVKMTVTQIEAGKQHNVVPDSCRFVIDVRTNECYRNEEVFEILQSQLQSELTPRSFRLNSSGIALEHPLVQSGLNLGLPYFGSPTLSDQALMPFPSLKIGPGDSARSHTADEYIRLSEIRAGIDTYIRLIEGI</sequence>
<evidence type="ECO:0000313" key="7">
    <source>
        <dbReference type="EMBL" id="AEE49926.1"/>
    </source>
</evidence>
<dbReference type="GO" id="GO:0008777">
    <property type="term" value="F:acetylornithine deacetylase activity"/>
    <property type="evidence" value="ECO:0007669"/>
    <property type="project" value="TreeGrafter"/>
</dbReference>
<keyword evidence="4" id="KW-0862">Zinc</keyword>
<dbReference type="PROSITE" id="PS00758">
    <property type="entry name" value="ARGE_DAPE_CPG2_1"/>
    <property type="match status" value="1"/>
</dbReference>
<accession>F4KPH2</accession>
<keyword evidence="2" id="KW-0479">Metal-binding</keyword>
<keyword evidence="5" id="KW-0170">Cobalt</keyword>
<dbReference type="InterPro" id="IPR050072">
    <property type="entry name" value="Peptidase_M20A"/>
</dbReference>
<dbReference type="InterPro" id="IPR001261">
    <property type="entry name" value="ArgE/DapE_CS"/>
</dbReference>
<dbReference type="eggNOG" id="COG0624">
    <property type="taxonomic scope" value="Bacteria"/>
</dbReference>
<dbReference type="RefSeq" id="WP_013764479.1">
    <property type="nucleotide sequence ID" value="NC_015510.1"/>
</dbReference>
<feature type="domain" description="Peptidase M20 dimerisation" evidence="6">
    <location>
        <begin position="166"/>
        <end position="268"/>
    </location>
</feature>
<keyword evidence="8" id="KW-1185">Reference proteome</keyword>
<dbReference type="GO" id="GO:0006526">
    <property type="term" value="P:L-arginine biosynthetic process"/>
    <property type="evidence" value="ECO:0007669"/>
    <property type="project" value="TreeGrafter"/>
</dbReference>
<proteinExistence type="predicted"/>
<dbReference type="SUPFAM" id="SSF55031">
    <property type="entry name" value="Bacterial exopeptidase dimerisation domain"/>
    <property type="match status" value="1"/>
</dbReference>
<dbReference type="PANTHER" id="PTHR43808">
    <property type="entry name" value="ACETYLORNITHINE DEACETYLASE"/>
    <property type="match status" value="1"/>
</dbReference>
<dbReference type="HOGENOM" id="CLU_021802_2_0_10"/>
<dbReference type="OrthoDB" id="9792335at2"/>
<evidence type="ECO:0000313" key="8">
    <source>
        <dbReference type="Proteomes" id="UP000008461"/>
    </source>
</evidence>
<dbReference type="CDD" id="cd05651">
    <property type="entry name" value="M20_ArgE_DapE-like"/>
    <property type="match status" value="1"/>
</dbReference>